<evidence type="ECO:0000313" key="3">
    <source>
        <dbReference type="Proteomes" id="UP000658656"/>
    </source>
</evidence>
<dbReference type="InterPro" id="IPR039248">
    <property type="entry name" value="Ptase_RsbX"/>
</dbReference>
<evidence type="ECO:0000259" key="1">
    <source>
        <dbReference type="SMART" id="SM00331"/>
    </source>
</evidence>
<dbReference type="OrthoDB" id="479131at2"/>
<dbReference type="SUPFAM" id="SSF81606">
    <property type="entry name" value="PP2C-like"/>
    <property type="match status" value="1"/>
</dbReference>
<dbReference type="Pfam" id="PF07228">
    <property type="entry name" value="SpoIIE"/>
    <property type="match status" value="1"/>
</dbReference>
<dbReference type="EMBL" id="BNAV01000003">
    <property type="protein sequence ID" value="GHF52206.1"/>
    <property type="molecule type" value="Genomic_DNA"/>
</dbReference>
<accession>A0A8H9M4Y9</accession>
<gene>
    <name evidence="2" type="ORF">GCM10017566_26900</name>
</gene>
<dbReference type="SMART" id="SM00331">
    <property type="entry name" value="PP2C_SIG"/>
    <property type="match status" value="1"/>
</dbReference>
<sequence length="329" mass="34104">MTRTDLVLTGEGHVGRARRLAAAVAQQAGLPMTQVHRVALAATELATNIVKHAGRGTFTVVPGPGQLDLLAIDQGPGMARIETNLRDGYSTTGTMGAGLGSIRRAADHFDAYSVPGRGTAVLARWHYGTPLTGLRVGAARSTVPGEEACGDMWTAVPSGAAVTVALSDGLGHGEAAAKASEAAIETVATRASLGPARILEAMQQSLARTRGATVAVVTVVPAEGRFRFAGIGNIATRRYTEPGTPVQRLLSRPGIVGVAGTARVLDSTDSWSPRSWLVLQTDGVSDRWSADDWPGLLRHDPAVVAGWILGQRGRGRDDACVVAVTGGGR</sequence>
<protein>
    <recommendedName>
        <fullName evidence="1">PPM-type phosphatase domain-containing protein</fullName>
    </recommendedName>
</protein>
<feature type="domain" description="PPM-type phosphatase" evidence="1">
    <location>
        <begin position="131"/>
        <end position="326"/>
    </location>
</feature>
<organism evidence="2 3">
    <name type="scientific">Amycolatopsis bartoniae</name>
    <dbReference type="NCBI Taxonomy" id="941986"/>
    <lineage>
        <taxon>Bacteria</taxon>
        <taxon>Bacillati</taxon>
        <taxon>Actinomycetota</taxon>
        <taxon>Actinomycetes</taxon>
        <taxon>Pseudonocardiales</taxon>
        <taxon>Pseudonocardiaceae</taxon>
        <taxon>Amycolatopsis</taxon>
    </lineage>
</organism>
<comment type="caution">
    <text evidence="2">The sequence shown here is derived from an EMBL/GenBank/DDBJ whole genome shotgun (WGS) entry which is preliminary data.</text>
</comment>
<evidence type="ECO:0000313" key="2">
    <source>
        <dbReference type="EMBL" id="GHF52206.1"/>
    </source>
</evidence>
<dbReference type="PANTHER" id="PTHR35801:SF1">
    <property type="entry name" value="PHOSPHOSERINE PHOSPHATASE RSBX"/>
    <property type="match status" value="1"/>
</dbReference>
<dbReference type="InterPro" id="IPR003594">
    <property type="entry name" value="HATPase_dom"/>
</dbReference>
<dbReference type="AlphaFoldDB" id="A0A8H9M4Y9"/>
<dbReference type="Gene3D" id="3.60.40.10">
    <property type="entry name" value="PPM-type phosphatase domain"/>
    <property type="match status" value="1"/>
</dbReference>
<dbReference type="InterPro" id="IPR036457">
    <property type="entry name" value="PPM-type-like_dom_sf"/>
</dbReference>
<proteinExistence type="predicted"/>
<dbReference type="Proteomes" id="UP000658656">
    <property type="component" value="Unassembled WGS sequence"/>
</dbReference>
<keyword evidence="3" id="KW-1185">Reference proteome</keyword>
<dbReference type="Pfam" id="PF13581">
    <property type="entry name" value="HATPase_c_2"/>
    <property type="match status" value="1"/>
</dbReference>
<reference evidence="2" key="1">
    <citation type="journal article" date="2014" name="Int. J. Syst. Evol. Microbiol.">
        <title>Complete genome sequence of Corynebacterium casei LMG S-19264T (=DSM 44701T), isolated from a smear-ripened cheese.</title>
        <authorList>
            <consortium name="US DOE Joint Genome Institute (JGI-PGF)"/>
            <person name="Walter F."/>
            <person name="Albersmeier A."/>
            <person name="Kalinowski J."/>
            <person name="Ruckert C."/>
        </authorList>
    </citation>
    <scope>NUCLEOTIDE SEQUENCE</scope>
    <source>
        <strain evidence="2">CGMCC 4.7679</strain>
    </source>
</reference>
<dbReference type="PANTHER" id="PTHR35801">
    <property type="entry name" value="PHOSPHOSERINE PHOSPHATASE RSBX"/>
    <property type="match status" value="1"/>
</dbReference>
<dbReference type="InterPro" id="IPR001932">
    <property type="entry name" value="PPM-type_phosphatase-like_dom"/>
</dbReference>
<dbReference type="SUPFAM" id="SSF55874">
    <property type="entry name" value="ATPase domain of HSP90 chaperone/DNA topoisomerase II/histidine kinase"/>
    <property type="match status" value="1"/>
</dbReference>
<reference evidence="2" key="2">
    <citation type="submission" date="2020-09" db="EMBL/GenBank/DDBJ databases">
        <authorList>
            <person name="Sun Q."/>
            <person name="Zhou Y."/>
        </authorList>
    </citation>
    <scope>NUCLEOTIDE SEQUENCE</scope>
    <source>
        <strain evidence="2">CGMCC 4.7679</strain>
    </source>
</reference>
<name>A0A8H9M4Y9_9PSEU</name>
<dbReference type="RefSeq" id="WP_145936889.1">
    <property type="nucleotide sequence ID" value="NZ_BNAV01000003.1"/>
</dbReference>
<dbReference type="Gene3D" id="3.30.565.10">
    <property type="entry name" value="Histidine kinase-like ATPase, C-terminal domain"/>
    <property type="match status" value="1"/>
</dbReference>
<dbReference type="InterPro" id="IPR036890">
    <property type="entry name" value="HATPase_C_sf"/>
</dbReference>